<evidence type="ECO:0000313" key="2">
    <source>
        <dbReference type="EMBL" id="OAP04496.1"/>
    </source>
</evidence>
<protein>
    <submittedName>
        <fullName evidence="2">Uncharacterized protein</fullName>
    </submittedName>
</protein>
<proteinExistence type="predicted"/>
<dbReference type="EMBL" id="LUHQ01000003">
    <property type="protein sequence ID" value="OAP04496.1"/>
    <property type="molecule type" value="Genomic_DNA"/>
</dbReference>
<feature type="compositionally biased region" description="Basic and acidic residues" evidence="1">
    <location>
        <begin position="90"/>
        <end position="101"/>
    </location>
</feature>
<accession>A0A178VFA4</accession>
<dbReference type="ExpressionAtlas" id="A0A178VFA4">
    <property type="expression patterns" value="differential"/>
</dbReference>
<comment type="caution">
    <text evidence="2">The sequence shown here is derived from an EMBL/GenBank/DDBJ whole genome shotgun (WGS) entry which is preliminary data.</text>
</comment>
<dbReference type="Proteomes" id="UP000078284">
    <property type="component" value="Chromosome 3"/>
</dbReference>
<feature type="region of interest" description="Disordered" evidence="1">
    <location>
        <begin position="80"/>
        <end position="109"/>
    </location>
</feature>
<gene>
    <name evidence="2" type="ordered locus">AXX17_At3g20770</name>
</gene>
<reference evidence="3" key="1">
    <citation type="journal article" date="2016" name="Proc. Natl. Acad. Sci. U.S.A.">
        <title>Chromosome-level assembly of Arabidopsis thaliana Ler reveals the extent of translocation and inversion polymorphisms.</title>
        <authorList>
            <person name="Zapata L."/>
            <person name="Ding J."/>
            <person name="Willing E.M."/>
            <person name="Hartwig B."/>
            <person name="Bezdan D."/>
            <person name="Jiao W.B."/>
            <person name="Patel V."/>
            <person name="Velikkakam James G."/>
            <person name="Koornneef M."/>
            <person name="Ossowski S."/>
            <person name="Schneeberger K."/>
        </authorList>
    </citation>
    <scope>NUCLEOTIDE SEQUENCE [LARGE SCALE GENOMIC DNA]</scope>
    <source>
        <strain evidence="3">cv. Landsberg erecta</strain>
    </source>
</reference>
<evidence type="ECO:0000256" key="1">
    <source>
        <dbReference type="SAM" id="MobiDB-lite"/>
    </source>
</evidence>
<evidence type="ECO:0000313" key="3">
    <source>
        <dbReference type="Proteomes" id="UP000078284"/>
    </source>
</evidence>
<dbReference type="AlphaFoldDB" id="A0A178VFA4"/>
<sequence>MENVEKRLIQLFTTYLNKAKHHMQGGSDMPNELVIGLHCRGEFESHRSWMQPRVQRGLEKRMLFSSHKRAQIYKEAATSSLVAASSAPGEVREGLENRKSLNEPQNFEG</sequence>
<organism evidence="2 3">
    <name type="scientific">Arabidopsis thaliana</name>
    <name type="common">Mouse-ear cress</name>
    <dbReference type="NCBI Taxonomy" id="3702"/>
    <lineage>
        <taxon>Eukaryota</taxon>
        <taxon>Viridiplantae</taxon>
        <taxon>Streptophyta</taxon>
        <taxon>Embryophyta</taxon>
        <taxon>Tracheophyta</taxon>
        <taxon>Spermatophyta</taxon>
        <taxon>Magnoliopsida</taxon>
        <taxon>eudicotyledons</taxon>
        <taxon>Gunneridae</taxon>
        <taxon>Pentapetalae</taxon>
        <taxon>rosids</taxon>
        <taxon>malvids</taxon>
        <taxon>Brassicales</taxon>
        <taxon>Brassicaceae</taxon>
        <taxon>Camelineae</taxon>
        <taxon>Arabidopsis</taxon>
    </lineage>
</organism>
<name>A0A178VFA4_ARATH</name>